<organism evidence="5 6">
    <name type="scientific">Methylomonas lenta</name>
    <dbReference type="NCBI Taxonomy" id="980561"/>
    <lineage>
        <taxon>Bacteria</taxon>
        <taxon>Pseudomonadati</taxon>
        <taxon>Pseudomonadota</taxon>
        <taxon>Gammaproteobacteria</taxon>
        <taxon>Methylococcales</taxon>
        <taxon>Methylococcaceae</taxon>
        <taxon>Methylomonas</taxon>
    </lineage>
</organism>
<keyword evidence="6" id="KW-1185">Reference proteome</keyword>
<dbReference type="GO" id="GO:0004672">
    <property type="term" value="F:protein kinase activity"/>
    <property type="evidence" value="ECO:0007669"/>
    <property type="project" value="InterPro"/>
</dbReference>
<dbReference type="Gene3D" id="3.40.50.150">
    <property type="entry name" value="Vaccinia Virus protein VP39"/>
    <property type="match status" value="1"/>
</dbReference>
<dbReference type="PANTHER" id="PTHR43464:SF19">
    <property type="entry name" value="UBIQUINONE BIOSYNTHESIS O-METHYLTRANSFERASE, MITOCHONDRIAL"/>
    <property type="match status" value="1"/>
</dbReference>
<dbReference type="OrthoDB" id="9791837at2"/>
<dbReference type="Gene3D" id="3.30.200.20">
    <property type="entry name" value="Phosphorylase Kinase, domain 1"/>
    <property type="match status" value="1"/>
</dbReference>
<dbReference type="Gene3D" id="1.10.510.10">
    <property type="entry name" value="Transferase(Phosphotransferase) domain 1"/>
    <property type="match status" value="1"/>
</dbReference>
<dbReference type="InterPro" id="IPR011009">
    <property type="entry name" value="Kinase-like_dom_sf"/>
</dbReference>
<evidence type="ECO:0000256" key="2">
    <source>
        <dbReference type="ARBA" id="ARBA00022679"/>
    </source>
</evidence>
<dbReference type="PANTHER" id="PTHR43464">
    <property type="entry name" value="METHYLTRANSFERASE"/>
    <property type="match status" value="1"/>
</dbReference>
<dbReference type="GO" id="GO:0005524">
    <property type="term" value="F:ATP binding"/>
    <property type="evidence" value="ECO:0007669"/>
    <property type="project" value="InterPro"/>
</dbReference>
<evidence type="ECO:0000313" key="6">
    <source>
        <dbReference type="Proteomes" id="UP000078476"/>
    </source>
</evidence>
<name>A0A177N8V8_9GAMM</name>
<dbReference type="EMBL" id="LUUI01000109">
    <property type="protein sequence ID" value="OAI14486.1"/>
    <property type="molecule type" value="Genomic_DNA"/>
</dbReference>
<dbReference type="SUPFAM" id="SSF56112">
    <property type="entry name" value="Protein kinase-like (PK-like)"/>
    <property type="match status" value="1"/>
</dbReference>
<keyword evidence="1" id="KW-0489">Methyltransferase</keyword>
<dbReference type="RefSeq" id="WP_066982973.1">
    <property type="nucleotide sequence ID" value="NZ_LUUI01000109.1"/>
</dbReference>
<dbReference type="AlphaFoldDB" id="A0A177N8V8"/>
<evidence type="ECO:0000256" key="1">
    <source>
        <dbReference type="ARBA" id="ARBA00022603"/>
    </source>
</evidence>
<proteinExistence type="predicted"/>
<feature type="domain" description="Protein kinase" evidence="4">
    <location>
        <begin position="210"/>
        <end position="512"/>
    </location>
</feature>
<dbReference type="InterPro" id="IPR025714">
    <property type="entry name" value="Methyltranfer_dom"/>
</dbReference>
<gene>
    <name evidence="5" type="ORF">A1359_10445</name>
</gene>
<evidence type="ECO:0000256" key="3">
    <source>
        <dbReference type="ARBA" id="ARBA00022691"/>
    </source>
</evidence>
<evidence type="ECO:0000259" key="4">
    <source>
        <dbReference type="PROSITE" id="PS50011"/>
    </source>
</evidence>
<dbReference type="GO" id="GO:0008168">
    <property type="term" value="F:methyltransferase activity"/>
    <property type="evidence" value="ECO:0007669"/>
    <property type="project" value="UniProtKB-KW"/>
</dbReference>
<dbReference type="GO" id="GO:0032259">
    <property type="term" value="P:methylation"/>
    <property type="evidence" value="ECO:0007669"/>
    <property type="project" value="UniProtKB-KW"/>
</dbReference>
<sequence>MNSENTINKLIEILPEVYQPIFGHPDLNIKHSRPCEDRLTHISEVCVSLKKTLNRRIRILDLGCAQGFFSLSLAQKTNSFVYGIDFQKENIDVCNQLASENTSLNVIFEKGRIEHVIEEINTGEYDLVLCLSVLHHLIHEKGYKYTHSLLNVLSNKVNAIVCELAVYEEPLYWAKSLPKEPIDLLSSLSFVHEIGIIKTHLSEIKRPMYFASNKYWYLGGISGDFKRIETKSHNLSKNRTRKYYFNKDNLVKIFERDSKNINYDEIKREVLFLQKPPSNMKTPTILTHGENEKLVWLAREKIPGYLLADHIKKINGIDTTKIALEILRQLIKLEKNNLYHNDVRLWNIIIDTENNPILIDYGSISEIPNDCAWPYNNFLSFFIFLNELYNKEFYDRGDIKLAWISPFNLPYPINKKLTSIWQKPLHEWSFELIYNTLNTNSNAIDNTYLEQTPIILWMKAMEQLATSNSKEIDEAKRLANRANKRIDIIIKPFKKTKTLIKKLLQTINYKNT</sequence>
<keyword evidence="2" id="KW-0808">Transferase</keyword>
<evidence type="ECO:0000313" key="5">
    <source>
        <dbReference type="EMBL" id="OAI14486.1"/>
    </source>
</evidence>
<dbReference type="Proteomes" id="UP000078476">
    <property type="component" value="Unassembled WGS sequence"/>
</dbReference>
<comment type="caution">
    <text evidence="5">The sequence shown here is derived from an EMBL/GenBank/DDBJ whole genome shotgun (WGS) entry which is preliminary data.</text>
</comment>
<reference evidence="5 6" key="1">
    <citation type="submission" date="2016-03" db="EMBL/GenBank/DDBJ databases">
        <authorList>
            <person name="Ploux O."/>
        </authorList>
    </citation>
    <scope>NUCLEOTIDE SEQUENCE [LARGE SCALE GENOMIC DNA]</scope>
    <source>
        <strain evidence="5 6">R-45370</strain>
    </source>
</reference>
<dbReference type="InterPro" id="IPR029063">
    <property type="entry name" value="SAM-dependent_MTases_sf"/>
</dbReference>
<dbReference type="InterPro" id="IPR000719">
    <property type="entry name" value="Prot_kinase_dom"/>
</dbReference>
<dbReference type="SUPFAM" id="SSF53335">
    <property type="entry name" value="S-adenosyl-L-methionine-dependent methyltransferases"/>
    <property type="match status" value="1"/>
</dbReference>
<dbReference type="STRING" id="980561.A1359_10445"/>
<protein>
    <recommendedName>
        <fullName evidence="4">Protein kinase domain-containing protein</fullName>
    </recommendedName>
</protein>
<dbReference type="CDD" id="cd02440">
    <property type="entry name" value="AdoMet_MTases"/>
    <property type="match status" value="1"/>
</dbReference>
<accession>A0A177N8V8</accession>
<dbReference type="Pfam" id="PF13847">
    <property type="entry name" value="Methyltransf_31"/>
    <property type="match status" value="1"/>
</dbReference>
<dbReference type="PROSITE" id="PS50011">
    <property type="entry name" value="PROTEIN_KINASE_DOM"/>
    <property type="match status" value="1"/>
</dbReference>
<keyword evidence="3" id="KW-0949">S-adenosyl-L-methionine</keyword>